<name>A0A223KN87_9BACI</name>
<keyword evidence="1" id="KW-0812">Transmembrane</keyword>
<dbReference type="STRING" id="1314751.GCA_001591425_00100"/>
<evidence type="ECO:0008006" key="4">
    <source>
        <dbReference type="Google" id="ProtNLM"/>
    </source>
</evidence>
<keyword evidence="1" id="KW-1133">Transmembrane helix</keyword>
<feature type="transmembrane region" description="Helical" evidence="1">
    <location>
        <begin position="111"/>
        <end position="134"/>
    </location>
</feature>
<keyword evidence="3" id="KW-1185">Reference proteome</keyword>
<feature type="transmembrane region" description="Helical" evidence="1">
    <location>
        <begin position="176"/>
        <end position="197"/>
    </location>
</feature>
<evidence type="ECO:0000313" key="2">
    <source>
        <dbReference type="EMBL" id="AST90856.1"/>
    </source>
</evidence>
<feature type="transmembrane region" description="Helical" evidence="1">
    <location>
        <begin position="146"/>
        <end position="170"/>
    </location>
</feature>
<dbReference type="AlphaFoldDB" id="A0A223KN87"/>
<evidence type="ECO:0000256" key="1">
    <source>
        <dbReference type="SAM" id="Phobius"/>
    </source>
</evidence>
<sequence>MDNQYMDGFYKFSLMFVRLAYLNILWLFFILLGLGILGLFPSTVAMFTVTRQWVKGNRDIPVFQTFWLTYKKEFMKSNLLGISYGFIGLILYVDILYFSSPSSAVMLVLYYFFWVVTFIYLLLGVFLFPVYVHYQTKWWNYFKSTILLMFMNPLVVVAFILIIASSVIILRALPGLIPVFAGSVTAYALMMISYKAFNRVEAFTKVRNDEDKKDTLTV</sequence>
<reference evidence="2 3" key="1">
    <citation type="submission" date="2016-12" db="EMBL/GenBank/DDBJ databases">
        <title>The whole genome sequencing and assembly of Bacillus cohnii DSM 6307T strain.</title>
        <authorList>
            <person name="Lee Y.-J."/>
            <person name="Yi H."/>
            <person name="Bahn Y.-S."/>
            <person name="Kim J.F."/>
            <person name="Lee D.-W."/>
        </authorList>
    </citation>
    <scope>NUCLEOTIDE SEQUENCE [LARGE SCALE GENOMIC DNA]</scope>
    <source>
        <strain evidence="2 3">DSM 6307</strain>
    </source>
</reference>
<dbReference type="InterPro" id="IPR006938">
    <property type="entry name" value="DUF624"/>
</dbReference>
<organism evidence="2 3">
    <name type="scientific">Sutcliffiella cohnii</name>
    <dbReference type="NCBI Taxonomy" id="33932"/>
    <lineage>
        <taxon>Bacteria</taxon>
        <taxon>Bacillati</taxon>
        <taxon>Bacillota</taxon>
        <taxon>Bacilli</taxon>
        <taxon>Bacillales</taxon>
        <taxon>Bacillaceae</taxon>
        <taxon>Sutcliffiella</taxon>
    </lineage>
</organism>
<gene>
    <name evidence="2" type="ORF">BC6307_05925</name>
</gene>
<dbReference type="RefSeq" id="WP_066410795.1">
    <property type="nucleotide sequence ID" value="NZ_CP018866.1"/>
</dbReference>
<feature type="transmembrane region" description="Helical" evidence="1">
    <location>
        <begin position="20"/>
        <end position="49"/>
    </location>
</feature>
<accession>A0A223KN87</accession>
<dbReference type="KEGG" id="bcoh:BC6307_05925"/>
<evidence type="ECO:0000313" key="3">
    <source>
        <dbReference type="Proteomes" id="UP000215224"/>
    </source>
</evidence>
<keyword evidence="1" id="KW-0472">Membrane</keyword>
<dbReference type="Proteomes" id="UP000215224">
    <property type="component" value="Chromosome"/>
</dbReference>
<dbReference type="EMBL" id="CP018866">
    <property type="protein sequence ID" value="AST90856.1"/>
    <property type="molecule type" value="Genomic_DNA"/>
</dbReference>
<dbReference type="Pfam" id="PF04854">
    <property type="entry name" value="DUF624"/>
    <property type="match status" value="1"/>
</dbReference>
<proteinExistence type="predicted"/>
<protein>
    <recommendedName>
        <fullName evidence="4">DUF624 domain-containing protein</fullName>
    </recommendedName>
</protein>
<feature type="transmembrane region" description="Helical" evidence="1">
    <location>
        <begin position="79"/>
        <end position="99"/>
    </location>
</feature>